<dbReference type="InterPro" id="IPR010982">
    <property type="entry name" value="Lambda_DNA-bd_dom_sf"/>
</dbReference>
<feature type="domain" description="OmpR/PhoB-type" evidence="9">
    <location>
        <begin position="146"/>
        <end position="253"/>
    </location>
</feature>
<evidence type="ECO:0000313" key="11">
    <source>
        <dbReference type="Proteomes" id="UP000645217"/>
    </source>
</evidence>
<dbReference type="Pfam" id="PF13424">
    <property type="entry name" value="TPR_12"/>
    <property type="match status" value="2"/>
</dbReference>
<organism evidence="10 11">
    <name type="scientific">Sphaerisporangium melleum</name>
    <dbReference type="NCBI Taxonomy" id="321316"/>
    <lineage>
        <taxon>Bacteria</taxon>
        <taxon>Bacillati</taxon>
        <taxon>Actinomycetota</taxon>
        <taxon>Actinomycetes</taxon>
        <taxon>Streptosporangiales</taxon>
        <taxon>Streptosporangiaceae</taxon>
        <taxon>Sphaerisporangium</taxon>
    </lineage>
</organism>
<dbReference type="SMART" id="SM01043">
    <property type="entry name" value="BTAD"/>
    <property type="match status" value="1"/>
</dbReference>
<dbReference type="PROSITE" id="PS51755">
    <property type="entry name" value="OMPR_PHOB"/>
    <property type="match status" value="1"/>
</dbReference>
<dbReference type="GO" id="GO:0003677">
    <property type="term" value="F:DNA binding"/>
    <property type="evidence" value="ECO:0007669"/>
    <property type="project" value="UniProtKB-UniRule"/>
</dbReference>
<keyword evidence="3 6" id="KW-0238">DNA-binding</keyword>
<keyword evidence="5" id="KW-0802">TPR repeat</keyword>
<dbReference type="CDD" id="cd00093">
    <property type="entry name" value="HTH_XRE"/>
    <property type="match status" value="1"/>
</dbReference>
<reference evidence="10" key="2">
    <citation type="submission" date="2020-09" db="EMBL/GenBank/DDBJ databases">
        <authorList>
            <person name="Sun Q."/>
            <person name="Ohkuma M."/>
        </authorList>
    </citation>
    <scope>NUCLEOTIDE SEQUENCE</scope>
    <source>
        <strain evidence="10">JCM 13064</strain>
    </source>
</reference>
<proteinExistence type="inferred from homology"/>
<evidence type="ECO:0000256" key="5">
    <source>
        <dbReference type="PROSITE-ProRule" id="PRU00339"/>
    </source>
</evidence>
<comment type="similarity">
    <text evidence="1">Belongs to the AfsR/DnrI/RedD regulatory family.</text>
</comment>
<evidence type="ECO:0000313" key="10">
    <source>
        <dbReference type="EMBL" id="GGL04944.1"/>
    </source>
</evidence>
<name>A0A917RG50_9ACTN</name>
<dbReference type="SMART" id="SM00028">
    <property type="entry name" value="TPR"/>
    <property type="match status" value="6"/>
</dbReference>
<evidence type="ECO:0000256" key="7">
    <source>
        <dbReference type="SAM" id="MobiDB-lite"/>
    </source>
</evidence>
<dbReference type="InterPro" id="IPR001387">
    <property type="entry name" value="Cro/C1-type_HTH"/>
</dbReference>
<dbReference type="PRINTS" id="PR00364">
    <property type="entry name" value="DISEASERSIST"/>
</dbReference>
<feature type="repeat" description="TPR" evidence="5">
    <location>
        <begin position="999"/>
        <end position="1032"/>
    </location>
</feature>
<evidence type="ECO:0000256" key="6">
    <source>
        <dbReference type="PROSITE-ProRule" id="PRU01091"/>
    </source>
</evidence>
<dbReference type="InterPro" id="IPR019734">
    <property type="entry name" value="TPR_rpt"/>
</dbReference>
<evidence type="ECO:0000256" key="3">
    <source>
        <dbReference type="ARBA" id="ARBA00023125"/>
    </source>
</evidence>
<dbReference type="Proteomes" id="UP000645217">
    <property type="component" value="Unassembled WGS sequence"/>
</dbReference>
<keyword evidence="4" id="KW-0804">Transcription</keyword>
<dbReference type="SMART" id="SM00530">
    <property type="entry name" value="HTH_XRE"/>
    <property type="match status" value="1"/>
</dbReference>
<dbReference type="Gene3D" id="1.10.10.10">
    <property type="entry name" value="Winged helix-like DNA-binding domain superfamily/Winged helix DNA-binding domain"/>
    <property type="match status" value="1"/>
</dbReference>
<evidence type="ECO:0000259" key="8">
    <source>
        <dbReference type="PROSITE" id="PS50943"/>
    </source>
</evidence>
<dbReference type="EMBL" id="BMNT01000033">
    <property type="protein sequence ID" value="GGL04944.1"/>
    <property type="molecule type" value="Genomic_DNA"/>
</dbReference>
<dbReference type="CDD" id="cd15831">
    <property type="entry name" value="BTAD"/>
    <property type="match status" value="1"/>
</dbReference>
<dbReference type="Pfam" id="PF13560">
    <property type="entry name" value="HTH_31"/>
    <property type="match status" value="1"/>
</dbReference>
<dbReference type="SMART" id="SM00862">
    <property type="entry name" value="Trans_reg_C"/>
    <property type="match status" value="1"/>
</dbReference>
<feature type="domain" description="HTH cro/C1-type" evidence="8">
    <location>
        <begin position="49"/>
        <end position="94"/>
    </location>
</feature>
<dbReference type="GO" id="GO:0043531">
    <property type="term" value="F:ADP binding"/>
    <property type="evidence" value="ECO:0007669"/>
    <property type="project" value="InterPro"/>
</dbReference>
<dbReference type="PROSITE" id="PS50943">
    <property type="entry name" value="HTH_CROC1"/>
    <property type="match status" value="1"/>
</dbReference>
<dbReference type="PROSITE" id="PS50005">
    <property type="entry name" value="TPR"/>
    <property type="match status" value="1"/>
</dbReference>
<reference evidence="10" key="1">
    <citation type="journal article" date="2014" name="Int. J. Syst. Evol. Microbiol.">
        <title>Complete genome sequence of Corynebacterium casei LMG S-19264T (=DSM 44701T), isolated from a smear-ripened cheese.</title>
        <authorList>
            <consortium name="US DOE Joint Genome Institute (JGI-PGF)"/>
            <person name="Walter F."/>
            <person name="Albersmeier A."/>
            <person name="Kalinowski J."/>
            <person name="Ruckert C."/>
        </authorList>
    </citation>
    <scope>NUCLEOTIDE SEQUENCE</scope>
    <source>
        <strain evidence="10">JCM 13064</strain>
    </source>
</reference>
<evidence type="ECO:0000256" key="1">
    <source>
        <dbReference type="ARBA" id="ARBA00005820"/>
    </source>
</evidence>
<evidence type="ECO:0000256" key="4">
    <source>
        <dbReference type="ARBA" id="ARBA00023163"/>
    </source>
</evidence>
<dbReference type="InterPro" id="IPR027417">
    <property type="entry name" value="P-loop_NTPase"/>
</dbReference>
<dbReference type="Gene3D" id="3.40.50.300">
    <property type="entry name" value="P-loop containing nucleotide triphosphate hydrolases"/>
    <property type="match status" value="1"/>
</dbReference>
<feature type="DNA-binding region" description="OmpR/PhoB-type" evidence="6">
    <location>
        <begin position="146"/>
        <end position="253"/>
    </location>
</feature>
<dbReference type="Gene3D" id="1.10.260.40">
    <property type="entry name" value="lambda repressor-like DNA-binding domains"/>
    <property type="match status" value="1"/>
</dbReference>
<evidence type="ECO:0000256" key="2">
    <source>
        <dbReference type="ARBA" id="ARBA00023015"/>
    </source>
</evidence>
<dbReference type="InterPro" id="IPR036388">
    <property type="entry name" value="WH-like_DNA-bd_sf"/>
</dbReference>
<dbReference type="PANTHER" id="PTHR35807">
    <property type="entry name" value="TRANSCRIPTIONAL REGULATOR REDD-RELATED"/>
    <property type="match status" value="1"/>
</dbReference>
<dbReference type="SUPFAM" id="SSF48452">
    <property type="entry name" value="TPR-like"/>
    <property type="match status" value="2"/>
</dbReference>
<dbReference type="Gene3D" id="1.25.40.10">
    <property type="entry name" value="Tetratricopeptide repeat domain"/>
    <property type="match status" value="2"/>
</dbReference>
<feature type="region of interest" description="Disordered" evidence="7">
    <location>
        <begin position="109"/>
        <end position="146"/>
    </location>
</feature>
<dbReference type="InterPro" id="IPR011990">
    <property type="entry name" value="TPR-like_helical_dom_sf"/>
</dbReference>
<gene>
    <name evidence="10" type="ORF">GCM10007964_53920</name>
</gene>
<sequence length="1090" mass="117724">MDGCGTLWLVVGDGPCASALDAVRTRRDLLAELDRLRVSAARGRGKVRLSLRDLAEAAEVPRSSLANYLSGRTLMPADVLHRLVTALGVTGPQVEHWIAAWERVALGVPRPPSPEPMPSDDAPPVQQRTEREGHVRSPVSVGAAGRRPAAAEDLRFAVLGPLQVERDGRPVRLGPRLVELLSLLLLEAGRAVPAARLTELLESSPRSDGSPATLRSHVSHLRRLLAPRQGDGGRHGVLVTVGRGPGIGYRLEIDPQAIDAGRFEQACAEGRRLLDAGDPARAAAVLADGLALWRGPAFADVAERAYALAERARLAMLRRTAWLGLARALSELDRHGEAAARLAAAVATEPYDEGLRTELVLALYAQGRVVEAAEVCREGLSLLGRRGVDSPELRELQRLVLRREIPAGTARAARQAPRPAMPLLPPPVAPHWFVGRAQTLREAVGRLGGPEGVRCELLVVTGLPGVGKTSFALRVAHAAAGRFPDGHLHVDLRGFDPSGAVMTPEEALRTMLEALGVPPEHVPDGLPGRSGLLRDRLAGRRVLVLLDNVRDDEHVRPLLACLAGCGVIVTSRSQLRDLIVTQGAHPLTLDPLPAAEAEELLVRRLGVDRVRAEPEAAAEIIARCGRLPLALSVVAARAAVHPAFALRALAGELRDIEADLGALGTGDGPADVRAVFSWSYRAVSAPAARLFRLLGLHFGADVTAQVAAALAGASLAEVRPLLAELARSHLVSEHGPGRYAQHDLLRSYAGELARTECDERERAAVRRRLADHYLHTAYTAERLLWPHRDPIELGLPTPGITGERLVTERDALDWFTAEQATLLAAVPWAAAGGLLAHAWQLAWTLTTFLSRQGRWRDLMGGQLTAYEAADRLDDPRATAQIARDLAITLTQLGEHDQAYAHLRRALELYTGLRDLVGQAHTLLNLGWVDECLDRHEDALRHDQEALELFRTADHKIGQGRALNAVGWDCIRLGRYRMAIDHCQEALTLAQSLGSGSGEARAWDSLGYAHHHLGDHDQAVDCYRHGLELYRRSGERYDEAETLCRMGDAHQAAGRTGAAAKVWREALAILDDLGHPAADEIRAKLTGPANA</sequence>
<dbReference type="SUPFAM" id="SSF47413">
    <property type="entry name" value="lambda repressor-like DNA-binding domains"/>
    <property type="match status" value="1"/>
</dbReference>
<dbReference type="InterPro" id="IPR016032">
    <property type="entry name" value="Sig_transdc_resp-reg_C-effctor"/>
</dbReference>
<dbReference type="SUPFAM" id="SSF46894">
    <property type="entry name" value="C-terminal effector domain of the bipartite response regulators"/>
    <property type="match status" value="1"/>
</dbReference>
<dbReference type="SUPFAM" id="SSF52540">
    <property type="entry name" value="P-loop containing nucleoside triphosphate hydrolases"/>
    <property type="match status" value="1"/>
</dbReference>
<dbReference type="InterPro" id="IPR001867">
    <property type="entry name" value="OmpR/PhoB-type_DNA-bd"/>
</dbReference>
<keyword evidence="2" id="KW-0805">Transcription regulation</keyword>
<dbReference type="GO" id="GO:0000160">
    <property type="term" value="P:phosphorelay signal transduction system"/>
    <property type="evidence" value="ECO:0007669"/>
    <property type="project" value="InterPro"/>
</dbReference>
<keyword evidence="11" id="KW-1185">Reference proteome</keyword>
<dbReference type="InterPro" id="IPR051677">
    <property type="entry name" value="AfsR-DnrI-RedD_regulator"/>
</dbReference>
<dbReference type="AlphaFoldDB" id="A0A917RG50"/>
<evidence type="ECO:0000259" key="9">
    <source>
        <dbReference type="PROSITE" id="PS51755"/>
    </source>
</evidence>
<protein>
    <submittedName>
        <fullName evidence="10">SARP family transcriptional regulator</fullName>
    </submittedName>
</protein>
<dbReference type="Pfam" id="PF00486">
    <property type="entry name" value="Trans_reg_C"/>
    <property type="match status" value="1"/>
</dbReference>
<dbReference type="Pfam" id="PF03704">
    <property type="entry name" value="BTAD"/>
    <property type="match status" value="1"/>
</dbReference>
<accession>A0A917RG50</accession>
<comment type="caution">
    <text evidence="10">The sequence shown here is derived from an EMBL/GenBank/DDBJ whole genome shotgun (WGS) entry which is preliminary data.</text>
</comment>
<dbReference type="InterPro" id="IPR005158">
    <property type="entry name" value="BTAD"/>
</dbReference>
<dbReference type="GO" id="GO:0006355">
    <property type="term" value="P:regulation of DNA-templated transcription"/>
    <property type="evidence" value="ECO:0007669"/>
    <property type="project" value="InterPro"/>
</dbReference>
<dbReference type="PANTHER" id="PTHR35807:SF1">
    <property type="entry name" value="TRANSCRIPTIONAL REGULATOR REDD"/>
    <property type="match status" value="1"/>
</dbReference>